<proteinExistence type="inferred from homology"/>
<evidence type="ECO:0000256" key="4">
    <source>
        <dbReference type="ARBA" id="ARBA00022679"/>
    </source>
</evidence>
<dbReference type="RefSeq" id="WP_305170654.1">
    <property type="nucleotide sequence ID" value="NZ_JAUUUU010000004.1"/>
</dbReference>
<dbReference type="Pfam" id="PF22640">
    <property type="entry name" value="ManC_GMP_beta-helix"/>
    <property type="match status" value="1"/>
</dbReference>
<keyword evidence="4 13" id="KW-0808">Transferase</keyword>
<dbReference type="AlphaFoldDB" id="A0AAW8B3M1"/>
<keyword evidence="13" id="KW-0413">Isomerase</keyword>
<dbReference type="InterPro" id="IPR001538">
    <property type="entry name" value="Man6P_isomerase-2_C"/>
</dbReference>
<keyword evidence="6" id="KW-0547">Nucleotide-binding</keyword>
<feature type="domain" description="Nucleotidyl transferase" evidence="10">
    <location>
        <begin position="5"/>
        <end position="290"/>
    </location>
</feature>
<dbReference type="CDD" id="cd02509">
    <property type="entry name" value="GDP-M1P_Guanylyltransferase"/>
    <property type="match status" value="1"/>
</dbReference>
<accession>A0AAW8B3M1</accession>
<dbReference type="Pfam" id="PF01050">
    <property type="entry name" value="MannoseP_isomer"/>
    <property type="match status" value="1"/>
</dbReference>
<dbReference type="InterPro" id="IPR029044">
    <property type="entry name" value="Nucleotide-diphossugar_trans"/>
</dbReference>
<dbReference type="InterPro" id="IPR005835">
    <property type="entry name" value="NTP_transferase_dom"/>
</dbReference>
<reference evidence="13" key="2">
    <citation type="submission" date="2023-08" db="EMBL/GenBank/DDBJ databases">
        <authorList>
            <person name="Luo J."/>
        </authorList>
    </citation>
    <scope>NUCLEOTIDE SEQUENCE</scope>
    <source>
        <strain evidence="13">DSM 25064</strain>
    </source>
</reference>
<evidence type="ECO:0000256" key="1">
    <source>
        <dbReference type="ARBA" id="ARBA00004823"/>
    </source>
</evidence>
<evidence type="ECO:0000256" key="6">
    <source>
        <dbReference type="ARBA" id="ARBA00022741"/>
    </source>
</evidence>
<protein>
    <recommendedName>
        <fullName evidence="3">mannose-1-phosphate guanylyltransferase</fullName>
        <ecNumber evidence="3">2.7.7.13</ecNumber>
    </recommendedName>
</protein>
<dbReference type="PANTHER" id="PTHR46390:SF1">
    <property type="entry name" value="MANNOSE-1-PHOSPHATE GUANYLYLTRANSFERASE"/>
    <property type="match status" value="1"/>
</dbReference>
<keyword evidence="7" id="KW-0342">GTP-binding</keyword>
<dbReference type="EMBL" id="JAUUUU010000004">
    <property type="protein sequence ID" value="MDP1521040.1"/>
    <property type="molecule type" value="Genomic_DNA"/>
</dbReference>
<dbReference type="InterPro" id="IPR049577">
    <property type="entry name" value="GMPP_N"/>
</dbReference>
<dbReference type="FunFam" id="2.60.120.10:FF:000032">
    <property type="entry name" value="Mannose-1-phosphate guanylyltransferase/mannose-6-phosphate isomerase"/>
    <property type="match status" value="1"/>
</dbReference>
<dbReference type="Gene3D" id="3.90.550.10">
    <property type="entry name" value="Spore Coat Polysaccharide Biosynthesis Protein SpsA, Chain A"/>
    <property type="match status" value="1"/>
</dbReference>
<evidence type="ECO:0000256" key="5">
    <source>
        <dbReference type="ARBA" id="ARBA00022695"/>
    </source>
</evidence>
<dbReference type="SUPFAM" id="SSF53448">
    <property type="entry name" value="Nucleotide-diphospho-sugar transferases"/>
    <property type="match status" value="1"/>
</dbReference>
<dbReference type="GO" id="GO:0016853">
    <property type="term" value="F:isomerase activity"/>
    <property type="evidence" value="ECO:0007669"/>
    <property type="project" value="UniProtKB-KW"/>
</dbReference>
<keyword evidence="5 13" id="KW-0548">Nucleotidyltransferase</keyword>
<name>A0AAW8B3M1_9GAMM</name>
<evidence type="ECO:0000259" key="12">
    <source>
        <dbReference type="Pfam" id="PF22640"/>
    </source>
</evidence>
<evidence type="ECO:0000256" key="2">
    <source>
        <dbReference type="ARBA" id="ARBA00006115"/>
    </source>
</evidence>
<evidence type="ECO:0000256" key="9">
    <source>
        <dbReference type="RuleBase" id="RU004190"/>
    </source>
</evidence>
<evidence type="ECO:0000313" key="13">
    <source>
        <dbReference type="EMBL" id="MDP1521040.1"/>
    </source>
</evidence>
<reference evidence="13" key="1">
    <citation type="journal article" date="2010" name="Int. J. Syst. Evol. Microbiol.">
        <title>Porticoccus litoralis gen. nov., sp. nov., a gammaproteobacterium isolated from the Yellow Sea.</title>
        <authorList>
            <person name="Oh H.M."/>
            <person name="Kim H."/>
            <person name="Kim K.M."/>
            <person name="Min G.S."/>
            <person name="Cho J.C."/>
        </authorList>
    </citation>
    <scope>NUCLEOTIDE SEQUENCE</scope>
    <source>
        <strain evidence="13">DSM 25064</strain>
    </source>
</reference>
<comment type="caution">
    <text evidence="13">The sequence shown here is derived from an EMBL/GenBank/DDBJ whole genome shotgun (WGS) entry which is preliminary data.</text>
</comment>
<evidence type="ECO:0000313" key="14">
    <source>
        <dbReference type="Proteomes" id="UP001178354"/>
    </source>
</evidence>
<evidence type="ECO:0000259" key="10">
    <source>
        <dbReference type="Pfam" id="PF00483"/>
    </source>
</evidence>
<dbReference type="InterPro" id="IPR014710">
    <property type="entry name" value="RmlC-like_jellyroll"/>
</dbReference>
<sequence length="473" mass="52276">MSIIPVVMAGGSGTRLWPLSRQLYPKQFLPLLGDRTMLQETCARMEGMDCEPPLLICGEDHRFTVAEQLRLAGQAGGKILLEPEGRNTAPAVALAACYALDNSLEGDDPVLLVLAADHAIGDAVSFRRSVAAAITFARQGKLVTFGIVPDSPETGYGYIKCGAQFAGGPALEVAEFVEKPSMKVAESYLAQGGYLWNSGMFLFRADRYLEELANHRPDILAVCREAMAKAQEDEDFVRPNKALFLNCPEDSIDYAVMEKTPSAVVVPMDCGWSDVGSWSALWDVSDKDEQGNTLKGDVMALDTHNSYVQADRKLIATLGLRDMVVVESDDALMVADKSRVQEVKAIVASLREQRRSEADVHRKVFRPWGFYDSIENGPRFQVKRIVVKPGGRLSLQMHHHRAEHWIVVSGTALVTKGKEKFLLSENESTFIPIGETHRLENPGAIPLEMIEVQSGSYLGEDDIVRFEDIYDRQ</sequence>
<organism evidence="13 14">
    <name type="scientific">Porticoccus litoralis</name>
    <dbReference type="NCBI Taxonomy" id="434086"/>
    <lineage>
        <taxon>Bacteria</taxon>
        <taxon>Pseudomonadati</taxon>
        <taxon>Pseudomonadota</taxon>
        <taxon>Gammaproteobacteria</taxon>
        <taxon>Cellvibrionales</taxon>
        <taxon>Porticoccaceae</taxon>
        <taxon>Porticoccus</taxon>
    </lineage>
</organism>
<evidence type="ECO:0000256" key="3">
    <source>
        <dbReference type="ARBA" id="ARBA00012387"/>
    </source>
</evidence>
<feature type="domain" description="Mannose-6-phosphate isomerase type II C-terminal" evidence="11">
    <location>
        <begin position="354"/>
        <end position="468"/>
    </location>
</feature>
<feature type="domain" description="MannoseP isomerase/GMP-like beta-helix" evidence="12">
    <location>
        <begin position="296"/>
        <end position="350"/>
    </location>
</feature>
<dbReference type="GO" id="GO:0004475">
    <property type="term" value="F:mannose-1-phosphate guanylyltransferase (GTP) activity"/>
    <property type="evidence" value="ECO:0007669"/>
    <property type="project" value="UniProtKB-EC"/>
</dbReference>
<evidence type="ECO:0000259" key="11">
    <source>
        <dbReference type="Pfam" id="PF01050"/>
    </source>
</evidence>
<evidence type="ECO:0000256" key="8">
    <source>
        <dbReference type="ARBA" id="ARBA00047343"/>
    </source>
</evidence>
<dbReference type="Proteomes" id="UP001178354">
    <property type="component" value="Unassembled WGS sequence"/>
</dbReference>
<comment type="pathway">
    <text evidence="1">Nucleotide-sugar biosynthesis; GDP-alpha-D-mannose biosynthesis; GDP-alpha-D-mannose from alpha-D-mannose 1-phosphate (GTP route): step 1/1.</text>
</comment>
<dbReference type="Pfam" id="PF00483">
    <property type="entry name" value="NTP_transferase"/>
    <property type="match status" value="1"/>
</dbReference>
<dbReference type="FunFam" id="3.90.550.10:FF:000046">
    <property type="entry name" value="Mannose-1-phosphate guanylyltransferase (GDP)"/>
    <property type="match status" value="1"/>
</dbReference>
<dbReference type="InterPro" id="IPR006375">
    <property type="entry name" value="Man1P_GuaTrfase/Man6P_Isoase"/>
</dbReference>
<keyword evidence="14" id="KW-1185">Reference proteome</keyword>
<dbReference type="NCBIfam" id="TIGR01479">
    <property type="entry name" value="GMP_PMI"/>
    <property type="match status" value="1"/>
</dbReference>
<dbReference type="GO" id="GO:0009298">
    <property type="term" value="P:GDP-mannose biosynthetic process"/>
    <property type="evidence" value="ECO:0007669"/>
    <property type="project" value="TreeGrafter"/>
</dbReference>
<dbReference type="InterPro" id="IPR051161">
    <property type="entry name" value="Mannose-6P_isomerase_type2"/>
</dbReference>
<comment type="similarity">
    <text evidence="2 9">Belongs to the mannose-6-phosphate isomerase type 2 family.</text>
</comment>
<dbReference type="PANTHER" id="PTHR46390">
    <property type="entry name" value="MANNOSE-1-PHOSPHATE GUANYLYLTRANSFERASE"/>
    <property type="match status" value="1"/>
</dbReference>
<dbReference type="InterPro" id="IPR011051">
    <property type="entry name" value="RmlC_Cupin_sf"/>
</dbReference>
<dbReference type="GO" id="GO:0005525">
    <property type="term" value="F:GTP binding"/>
    <property type="evidence" value="ECO:0007669"/>
    <property type="project" value="UniProtKB-KW"/>
</dbReference>
<dbReference type="SUPFAM" id="SSF51182">
    <property type="entry name" value="RmlC-like cupins"/>
    <property type="match status" value="1"/>
</dbReference>
<dbReference type="EC" id="2.7.7.13" evidence="3"/>
<gene>
    <name evidence="13" type="ORF">Q8A57_08680</name>
</gene>
<dbReference type="CDD" id="cd02213">
    <property type="entry name" value="cupin_PMI_typeII_C"/>
    <property type="match status" value="1"/>
</dbReference>
<comment type="catalytic activity">
    <reaction evidence="8">
        <text>alpha-D-mannose 1-phosphate + GTP + H(+) = GDP-alpha-D-mannose + diphosphate</text>
        <dbReference type="Rhea" id="RHEA:15229"/>
        <dbReference type="ChEBI" id="CHEBI:15378"/>
        <dbReference type="ChEBI" id="CHEBI:33019"/>
        <dbReference type="ChEBI" id="CHEBI:37565"/>
        <dbReference type="ChEBI" id="CHEBI:57527"/>
        <dbReference type="ChEBI" id="CHEBI:58409"/>
        <dbReference type="EC" id="2.7.7.13"/>
    </reaction>
</comment>
<evidence type="ECO:0000256" key="7">
    <source>
        <dbReference type="ARBA" id="ARBA00023134"/>
    </source>
</evidence>
<dbReference type="InterPro" id="IPR054566">
    <property type="entry name" value="ManC/GMP-like_b-helix"/>
</dbReference>
<dbReference type="Gene3D" id="2.60.120.10">
    <property type="entry name" value="Jelly Rolls"/>
    <property type="match status" value="1"/>
</dbReference>
<dbReference type="GO" id="GO:0000271">
    <property type="term" value="P:polysaccharide biosynthetic process"/>
    <property type="evidence" value="ECO:0007669"/>
    <property type="project" value="InterPro"/>
</dbReference>